<dbReference type="GO" id="GO:0004623">
    <property type="term" value="F:phospholipase A2 activity"/>
    <property type="evidence" value="ECO:0007669"/>
    <property type="project" value="InterPro"/>
</dbReference>
<organism evidence="2 3">
    <name type="scientific">Aeromonas molluscorum 848</name>
    <dbReference type="NCBI Taxonomy" id="1268236"/>
    <lineage>
        <taxon>Bacteria</taxon>
        <taxon>Pseudomonadati</taxon>
        <taxon>Pseudomonadota</taxon>
        <taxon>Gammaproteobacteria</taxon>
        <taxon>Aeromonadales</taxon>
        <taxon>Aeromonadaceae</taxon>
        <taxon>Aeromonas</taxon>
    </lineage>
</organism>
<protein>
    <submittedName>
        <fullName evidence="2">Uncharacterized protein</fullName>
    </submittedName>
</protein>
<sequence length="99" mass="11075">MTRHYCTGLGPVPPGTNSCCKQHDNDYGAKGRVSRAEADRRLRQCMIAQGKPMLAWLFWAACRAGGWYFWKDKTHDNDRSVPQGWQQVGHDAGPQDGGL</sequence>
<dbReference type="InterPro" id="IPR036444">
    <property type="entry name" value="PLipase_A2_dom_sf"/>
</dbReference>
<evidence type="ECO:0000313" key="2">
    <source>
        <dbReference type="EMBL" id="EOD54094.1"/>
    </source>
</evidence>
<gene>
    <name evidence="2" type="ORF">G113_16170</name>
</gene>
<evidence type="ECO:0000256" key="1">
    <source>
        <dbReference type="SAM" id="MobiDB-lite"/>
    </source>
</evidence>
<accession>R1H6L2</accession>
<name>R1H6L2_9GAMM</name>
<dbReference type="EMBL" id="AQGQ01000135">
    <property type="protein sequence ID" value="EOD54094.1"/>
    <property type="molecule type" value="Genomic_DNA"/>
</dbReference>
<dbReference type="SUPFAM" id="SSF48619">
    <property type="entry name" value="Phospholipase A2, PLA2"/>
    <property type="match status" value="1"/>
</dbReference>
<proteinExistence type="predicted"/>
<dbReference type="GO" id="GO:0050482">
    <property type="term" value="P:arachidonate secretion"/>
    <property type="evidence" value="ECO:0007669"/>
    <property type="project" value="InterPro"/>
</dbReference>
<dbReference type="Proteomes" id="UP000013526">
    <property type="component" value="Unassembled WGS sequence"/>
</dbReference>
<evidence type="ECO:0000313" key="3">
    <source>
        <dbReference type="Proteomes" id="UP000013526"/>
    </source>
</evidence>
<dbReference type="GO" id="GO:0006644">
    <property type="term" value="P:phospholipid metabolic process"/>
    <property type="evidence" value="ECO:0007669"/>
    <property type="project" value="InterPro"/>
</dbReference>
<comment type="caution">
    <text evidence="2">The sequence shown here is derived from an EMBL/GenBank/DDBJ whole genome shotgun (WGS) entry which is preliminary data.</text>
</comment>
<dbReference type="AlphaFoldDB" id="R1H6L2"/>
<keyword evidence="3" id="KW-1185">Reference proteome</keyword>
<reference evidence="2 3" key="1">
    <citation type="journal article" date="2013" name="Genome Announc.">
        <title>Draft Genome Sequence of Aeromonas molluscorum Strain 848TT, Isolated from Bivalve Molluscs.</title>
        <authorList>
            <person name="Spataro N."/>
            <person name="Farfan M."/>
            <person name="Albarral V."/>
            <person name="Sanglas A."/>
            <person name="Loren J.G."/>
            <person name="Fuste M.C."/>
            <person name="Bosch E."/>
        </authorList>
    </citation>
    <scope>NUCLEOTIDE SEQUENCE [LARGE SCALE GENOMIC DNA]</scope>
    <source>
        <strain evidence="2 3">848</strain>
    </source>
</reference>
<feature type="region of interest" description="Disordered" evidence="1">
    <location>
        <begin position="79"/>
        <end position="99"/>
    </location>
</feature>